<comment type="caution">
    <text evidence="3">The sequence shown here is derived from an EMBL/GenBank/DDBJ whole genome shotgun (WGS) entry which is preliminary data.</text>
</comment>
<evidence type="ECO:0000256" key="1">
    <source>
        <dbReference type="SAM" id="MobiDB-lite"/>
    </source>
</evidence>
<keyword evidence="2" id="KW-0812">Transmembrane</keyword>
<dbReference type="AlphaFoldDB" id="A0A426XFF8"/>
<feature type="transmembrane region" description="Helical" evidence="2">
    <location>
        <begin position="92"/>
        <end position="110"/>
    </location>
</feature>
<evidence type="ECO:0000313" key="3">
    <source>
        <dbReference type="EMBL" id="RRT38218.1"/>
    </source>
</evidence>
<feature type="non-terminal residue" evidence="3">
    <location>
        <position position="133"/>
    </location>
</feature>
<organism evidence="3 4">
    <name type="scientific">Ensete ventricosum</name>
    <name type="common">Abyssinian banana</name>
    <name type="synonym">Musa ensete</name>
    <dbReference type="NCBI Taxonomy" id="4639"/>
    <lineage>
        <taxon>Eukaryota</taxon>
        <taxon>Viridiplantae</taxon>
        <taxon>Streptophyta</taxon>
        <taxon>Embryophyta</taxon>
        <taxon>Tracheophyta</taxon>
        <taxon>Spermatophyta</taxon>
        <taxon>Magnoliopsida</taxon>
        <taxon>Liliopsida</taxon>
        <taxon>Zingiberales</taxon>
        <taxon>Musaceae</taxon>
        <taxon>Ensete</taxon>
    </lineage>
</organism>
<gene>
    <name evidence="3" type="ORF">B296_00058542</name>
</gene>
<keyword evidence="2" id="KW-0472">Membrane</keyword>
<feature type="compositionally biased region" description="Basic residues" evidence="1">
    <location>
        <begin position="74"/>
        <end position="89"/>
    </location>
</feature>
<evidence type="ECO:0000313" key="4">
    <source>
        <dbReference type="Proteomes" id="UP000287651"/>
    </source>
</evidence>
<accession>A0A426XFF8</accession>
<feature type="region of interest" description="Disordered" evidence="1">
    <location>
        <begin position="1"/>
        <end position="92"/>
    </location>
</feature>
<dbReference type="Proteomes" id="UP000287651">
    <property type="component" value="Unassembled WGS sequence"/>
</dbReference>
<dbReference type="EMBL" id="AMZH03021418">
    <property type="protein sequence ID" value="RRT38218.1"/>
    <property type="molecule type" value="Genomic_DNA"/>
</dbReference>
<reference evidence="3 4" key="1">
    <citation type="journal article" date="2014" name="Agronomy (Basel)">
        <title>A Draft Genome Sequence for Ensete ventricosum, the Drought-Tolerant Tree Against Hunger.</title>
        <authorList>
            <person name="Harrison J."/>
            <person name="Moore K.A."/>
            <person name="Paszkiewicz K."/>
            <person name="Jones T."/>
            <person name="Grant M."/>
            <person name="Ambacheew D."/>
            <person name="Muzemil S."/>
            <person name="Studholme D.J."/>
        </authorList>
    </citation>
    <scope>NUCLEOTIDE SEQUENCE [LARGE SCALE GENOMIC DNA]</scope>
</reference>
<evidence type="ECO:0000256" key="2">
    <source>
        <dbReference type="SAM" id="Phobius"/>
    </source>
</evidence>
<protein>
    <submittedName>
        <fullName evidence="3">Uncharacterized protein</fullName>
    </submittedName>
</protein>
<keyword evidence="2" id="KW-1133">Transmembrane helix</keyword>
<proteinExistence type="predicted"/>
<sequence>MAAGGEHKKKRKPEKRGAEDGSKLRKPAKKARKEATDTLSAPAELRTSLLVEADDPDFPREIDRQRSIEEEKGKKKKRKKRRRRRRRRRGEVPRVVLAATLPGGCLRAVAAREFFSPRAGSRNVSPRGREFEA</sequence>
<feature type="compositionally biased region" description="Basic and acidic residues" evidence="1">
    <location>
        <begin position="57"/>
        <end position="73"/>
    </location>
</feature>
<name>A0A426XFF8_ENSVE</name>